<evidence type="ECO:0000313" key="3">
    <source>
        <dbReference type="Proteomes" id="UP001530400"/>
    </source>
</evidence>
<name>A0ABD3QVM2_9STRA</name>
<proteinExistence type="predicted"/>
<keyword evidence="1" id="KW-0175">Coiled coil</keyword>
<dbReference type="EMBL" id="JALLPJ020000040">
    <property type="protein sequence ID" value="KAL3804444.1"/>
    <property type="molecule type" value="Genomic_DNA"/>
</dbReference>
<keyword evidence="3" id="KW-1185">Reference proteome</keyword>
<evidence type="ECO:0000313" key="2">
    <source>
        <dbReference type="EMBL" id="KAL3804444.1"/>
    </source>
</evidence>
<accession>A0ABD3QVM2</accession>
<reference evidence="2 3" key="1">
    <citation type="submission" date="2024-10" db="EMBL/GenBank/DDBJ databases">
        <title>Updated reference genomes for cyclostephanoid diatoms.</title>
        <authorList>
            <person name="Roberts W.R."/>
            <person name="Alverson A.J."/>
        </authorList>
    </citation>
    <scope>NUCLEOTIDE SEQUENCE [LARGE SCALE GENOMIC DNA]</scope>
    <source>
        <strain evidence="2 3">AJA010-31</strain>
    </source>
</reference>
<dbReference type="AlphaFoldDB" id="A0ABD3QVM2"/>
<organism evidence="2 3">
    <name type="scientific">Cyclotella atomus</name>
    <dbReference type="NCBI Taxonomy" id="382360"/>
    <lineage>
        <taxon>Eukaryota</taxon>
        <taxon>Sar</taxon>
        <taxon>Stramenopiles</taxon>
        <taxon>Ochrophyta</taxon>
        <taxon>Bacillariophyta</taxon>
        <taxon>Coscinodiscophyceae</taxon>
        <taxon>Thalassiosirophycidae</taxon>
        <taxon>Stephanodiscales</taxon>
        <taxon>Stephanodiscaceae</taxon>
        <taxon>Cyclotella</taxon>
    </lineage>
</organism>
<feature type="coiled-coil region" evidence="1">
    <location>
        <begin position="358"/>
        <end position="406"/>
    </location>
</feature>
<evidence type="ECO:0000256" key="1">
    <source>
        <dbReference type="SAM" id="Coils"/>
    </source>
</evidence>
<dbReference type="Proteomes" id="UP001530400">
    <property type="component" value="Unassembled WGS sequence"/>
</dbReference>
<gene>
    <name evidence="2" type="ORF">ACHAWO_012460</name>
</gene>
<comment type="caution">
    <text evidence="2">The sequence shown here is derived from an EMBL/GenBank/DDBJ whole genome shotgun (WGS) entry which is preliminary data.</text>
</comment>
<protein>
    <submittedName>
        <fullName evidence="2">Uncharacterized protein</fullName>
    </submittedName>
</protein>
<sequence length="413" mass="46402">MVNEGFSPSFEDFARGLVIDDASDEDQCRKARELLGFDRDYSYDTEVRDRFNDKACGIDHTVVDHMVKPLAKPPAFTEIEFEAPETVGRRTKNAKDGLQHTLFALTSLHELAAEIYGFKEEASNGVCDAIPTTIPPLAIPNPAYIICRIVKTLIGLAFYVISIATKCTMTILQAAIYGMEAAKDPDEALAAVQTYTNFETFNTYIQDSLNIINKNIFTQHSEMRGHLQDRHQAMTNDIVGFIEESTNTIGDYFTLQTNWLHENLCLIYTKLNGTCKGADDMLLLSKVGLHMWEKMLQIEEQGASLMTMVETSQLADGANMSQDEEGDASLQSTHSKLEPVLKKVDAIKVDIKMVKDDMGEIKDYVDKVKDEMKEVKEKIDSFSGEMQGVKEKINSEMQEMKEMMSKMIGMMAK</sequence>